<gene>
    <name evidence="2" type="ORF">Arub01_07650</name>
</gene>
<feature type="transmembrane region" description="Helical" evidence="1">
    <location>
        <begin position="148"/>
        <end position="171"/>
    </location>
</feature>
<organism evidence="2 3">
    <name type="scientific">Actinomadura rubrobrunea</name>
    <dbReference type="NCBI Taxonomy" id="115335"/>
    <lineage>
        <taxon>Bacteria</taxon>
        <taxon>Bacillati</taxon>
        <taxon>Actinomycetota</taxon>
        <taxon>Actinomycetes</taxon>
        <taxon>Streptosporangiales</taxon>
        <taxon>Thermomonosporaceae</taxon>
        <taxon>Actinomadura</taxon>
    </lineage>
</organism>
<protein>
    <recommendedName>
        <fullName evidence="4">DUF2079 domain-containing protein</fullName>
    </recommendedName>
</protein>
<comment type="caution">
    <text evidence="2">The sequence shown here is derived from an EMBL/GenBank/DDBJ whole genome shotgun (WGS) entry which is preliminary data.</text>
</comment>
<reference evidence="2" key="1">
    <citation type="submission" date="2023-02" db="EMBL/GenBank/DDBJ databases">
        <title>Actinomadura rubrobrunea NBRC 14622.</title>
        <authorList>
            <person name="Ichikawa N."/>
            <person name="Sato H."/>
            <person name="Tonouchi N."/>
        </authorList>
    </citation>
    <scope>NUCLEOTIDE SEQUENCE</scope>
    <source>
        <strain evidence="2">NBRC 14622</strain>
    </source>
</reference>
<accession>A0A9W6USC8</accession>
<feature type="transmembrane region" description="Helical" evidence="1">
    <location>
        <begin position="338"/>
        <end position="356"/>
    </location>
</feature>
<keyword evidence="1" id="KW-0472">Membrane</keyword>
<feature type="transmembrane region" description="Helical" evidence="1">
    <location>
        <begin position="290"/>
        <end position="317"/>
    </location>
</feature>
<evidence type="ECO:0008006" key="4">
    <source>
        <dbReference type="Google" id="ProtNLM"/>
    </source>
</evidence>
<keyword evidence="1" id="KW-1133">Transmembrane helix</keyword>
<keyword evidence="3" id="KW-1185">Reference proteome</keyword>
<proteinExistence type="predicted"/>
<dbReference type="Proteomes" id="UP001165124">
    <property type="component" value="Unassembled WGS sequence"/>
</dbReference>
<dbReference type="InterPro" id="IPR018650">
    <property type="entry name" value="STSV1_Orf64"/>
</dbReference>
<evidence type="ECO:0000313" key="3">
    <source>
        <dbReference type="Proteomes" id="UP001165124"/>
    </source>
</evidence>
<evidence type="ECO:0000313" key="2">
    <source>
        <dbReference type="EMBL" id="GLW62521.1"/>
    </source>
</evidence>
<feature type="transmembrane region" description="Helical" evidence="1">
    <location>
        <begin position="28"/>
        <end position="47"/>
    </location>
</feature>
<name>A0A9W6USC8_9ACTN</name>
<keyword evidence="1" id="KW-0812">Transmembrane</keyword>
<dbReference type="RefSeq" id="WP_067915883.1">
    <property type="nucleotide sequence ID" value="NZ_BSRZ01000001.1"/>
</dbReference>
<dbReference type="AlphaFoldDB" id="A0A9W6USC8"/>
<feature type="transmembrane region" description="Helical" evidence="1">
    <location>
        <begin position="229"/>
        <end position="249"/>
    </location>
</feature>
<feature type="transmembrane region" description="Helical" evidence="1">
    <location>
        <begin position="115"/>
        <end position="136"/>
    </location>
</feature>
<feature type="transmembrane region" description="Helical" evidence="1">
    <location>
        <begin position="368"/>
        <end position="389"/>
    </location>
</feature>
<evidence type="ECO:0000256" key="1">
    <source>
        <dbReference type="SAM" id="Phobius"/>
    </source>
</evidence>
<sequence>MAEAVAGRDATGAIRRAQGERRLAGGPVPLGAMVAGAAALYAAYSLLRLRTFRASTYDLVIFDQAVRSYSRFGAPVALVKGVHNDFGPDFSVLGDHFSPILALLAPLYWIHDGPATLLVAQAVLFAAAIVPVWRYARRRLGTRAAHCAAAAYALSWPIAEALAFDFHEVAFAPLLSALMVERYDAGRRGQALLAAAALLLVKEDMGLLLAGFGLFLLTRRGERRIGAGLIAAGAAAVWASSRVLIPAFGGDADYYWAYRALGDDVPDVLLHLVSRPWDAVTVLGTPPVKLWTMALLVLPLLLLPLRSPLTLAVLPLLAERMLASEFGNWWEPKYHYNAFLIAVLVMAAADGAARLRPLLDRPRFRLPAAAALLAATAATVPFFAFGDLVDPSTVRRDERASAAAAAAARVPDGVLVESANRIGPALSARARVLLWDERPRGAPWVVADVERRTFPFRSLDDQRRRVDALIASGYREVFRAGGYVVLHRPER</sequence>
<feature type="transmembrane region" description="Helical" evidence="1">
    <location>
        <begin position="191"/>
        <end position="217"/>
    </location>
</feature>
<dbReference type="EMBL" id="BSRZ01000001">
    <property type="protein sequence ID" value="GLW62521.1"/>
    <property type="molecule type" value="Genomic_DNA"/>
</dbReference>
<dbReference type="Pfam" id="PF09852">
    <property type="entry name" value="DUF2079"/>
    <property type="match status" value="1"/>
</dbReference>